<dbReference type="InterPro" id="IPR008557">
    <property type="entry name" value="PhoX"/>
</dbReference>
<evidence type="ECO:0000256" key="1">
    <source>
        <dbReference type="SAM" id="MobiDB-lite"/>
    </source>
</evidence>
<feature type="compositionally biased region" description="Low complexity" evidence="1">
    <location>
        <begin position="427"/>
        <end position="455"/>
    </location>
</feature>
<dbReference type="STRING" id="54.SAMN02745121_08005"/>
<dbReference type="PROSITE" id="PS51318">
    <property type="entry name" value="TAT"/>
    <property type="match status" value="1"/>
</dbReference>
<sequence>MRPYDLMLKRRAFLRGGAATAAAASLPLVFSYHRTARADYGALVPDPEGVLDLPAGFSYTIISQTGDAMTDGYRVPGSPDAMGAFAGPDDTIILMRNHELSPDASDTPYGDGQDPPPEAYDPAAVGGVTRTVLAADTLEVLASNLVLVGTIRNCAGGLSPWGWLSCEENVDDGHGYVFLCRTDADTVQMPRRIVGYGRCNHEAACVDPDTLVAYLTEDRADSCLYRFVPTDRADPFTGKLQALKVVGQDNFLTTTMDVSELVECEWVDIDDPDPAGDTLREEAQDKGAALIIRGEGIWYFEGAVYVCSTSGGPAAGGQIFKLVDDARGTTLELLARSDDKDLLDMPDNICVAPWGEVFMAEDGDGDNFVRVLAPTGEVYDFARNAQSDSEFAGVCFSPDGKTLFVNIQGDGLTLAIRGPFPAVEQPGTTGDDGSTTGEDGTTGDDTGPAPTTSAGSEGGTDGDTGDPTTGPAPTTGDTDGTTGEASATGAGDSGGAEGDPAGCGCDATGSDPLSDLALAAAGVAVLRGVTRPAAPSEPGDV</sequence>
<dbReference type="Pfam" id="PF05787">
    <property type="entry name" value="PhoX"/>
    <property type="match status" value="2"/>
</dbReference>
<dbReference type="OrthoDB" id="9801383at2"/>
<dbReference type="InterPro" id="IPR006311">
    <property type="entry name" value="TAT_signal"/>
</dbReference>
<evidence type="ECO:0000313" key="3">
    <source>
        <dbReference type="Proteomes" id="UP000199400"/>
    </source>
</evidence>
<evidence type="ECO:0000313" key="2">
    <source>
        <dbReference type="EMBL" id="SFF29782.1"/>
    </source>
</evidence>
<accession>A0A1I2HJA3</accession>
<keyword evidence="3" id="KW-1185">Reference proteome</keyword>
<dbReference type="Proteomes" id="UP000199400">
    <property type="component" value="Unassembled WGS sequence"/>
</dbReference>
<proteinExistence type="predicted"/>
<dbReference type="PANTHER" id="PTHR35399:SF4">
    <property type="entry name" value="MEMBRANE PROTEIN"/>
    <property type="match status" value="1"/>
</dbReference>
<dbReference type="AlphaFoldDB" id="A0A1I2HJA3"/>
<name>A0A1I2HJA3_9BACT</name>
<protein>
    <recommendedName>
        <fullName evidence="4">DUF839 domain-containing protein</fullName>
    </recommendedName>
</protein>
<dbReference type="RefSeq" id="WP_096333838.1">
    <property type="nucleotide sequence ID" value="NZ_FOMX01000043.1"/>
</dbReference>
<evidence type="ECO:0008006" key="4">
    <source>
        <dbReference type="Google" id="ProtNLM"/>
    </source>
</evidence>
<dbReference type="EMBL" id="FOMX01000043">
    <property type="protein sequence ID" value="SFF29782.1"/>
    <property type="molecule type" value="Genomic_DNA"/>
</dbReference>
<feature type="compositionally biased region" description="Low complexity" evidence="1">
    <location>
        <begin position="465"/>
        <end position="490"/>
    </location>
</feature>
<dbReference type="SUPFAM" id="SSF63829">
    <property type="entry name" value="Calcium-dependent phosphotriesterase"/>
    <property type="match status" value="1"/>
</dbReference>
<reference evidence="3" key="1">
    <citation type="submission" date="2016-10" db="EMBL/GenBank/DDBJ databases">
        <authorList>
            <person name="Varghese N."/>
            <person name="Submissions S."/>
        </authorList>
    </citation>
    <scope>NUCLEOTIDE SEQUENCE [LARGE SCALE GENOMIC DNA]</scope>
    <source>
        <strain evidence="3">ATCC 25963</strain>
    </source>
</reference>
<feature type="region of interest" description="Disordered" evidence="1">
    <location>
        <begin position="420"/>
        <end position="511"/>
    </location>
</feature>
<dbReference type="PANTHER" id="PTHR35399">
    <property type="entry name" value="SLR8030 PROTEIN"/>
    <property type="match status" value="1"/>
</dbReference>
<gene>
    <name evidence="2" type="ORF">SAMN02745121_08005</name>
</gene>
<organism evidence="2 3">
    <name type="scientific">Nannocystis exedens</name>
    <dbReference type="NCBI Taxonomy" id="54"/>
    <lineage>
        <taxon>Bacteria</taxon>
        <taxon>Pseudomonadati</taxon>
        <taxon>Myxococcota</taxon>
        <taxon>Polyangia</taxon>
        <taxon>Nannocystales</taxon>
        <taxon>Nannocystaceae</taxon>
        <taxon>Nannocystis</taxon>
    </lineage>
</organism>